<evidence type="ECO:0000256" key="1">
    <source>
        <dbReference type="ARBA" id="ARBA00008931"/>
    </source>
</evidence>
<dbReference type="InterPro" id="IPR047873">
    <property type="entry name" value="Ribosomal_uL16"/>
</dbReference>
<dbReference type="RefSeq" id="YP_009646628.1">
    <property type="nucleotide sequence ID" value="NC_042491.1"/>
</dbReference>
<gene>
    <name evidence="6" type="primary">rpl16</name>
</gene>
<name>A0A4D6C4E5_9CHLO</name>
<dbReference type="Gene3D" id="3.90.1170.10">
    <property type="entry name" value="Ribosomal protein L10e/L16"/>
    <property type="match status" value="1"/>
</dbReference>
<keyword evidence="6" id="KW-0496">Mitochondrion</keyword>
<dbReference type="AlphaFoldDB" id="A0A4D6C4E5"/>
<dbReference type="PANTHER" id="PTHR12220:SF13">
    <property type="entry name" value="LARGE RIBOSOMAL SUBUNIT PROTEIN UL16M"/>
    <property type="match status" value="1"/>
</dbReference>
<evidence type="ECO:0000256" key="5">
    <source>
        <dbReference type="SAM" id="MobiDB-lite"/>
    </source>
</evidence>
<dbReference type="PRINTS" id="PR00060">
    <property type="entry name" value="RIBOSOMALL16"/>
</dbReference>
<dbReference type="SUPFAM" id="SSF54686">
    <property type="entry name" value="Ribosomal protein L16p/L10e"/>
    <property type="match status" value="1"/>
</dbReference>
<dbReference type="GO" id="GO:0003735">
    <property type="term" value="F:structural constituent of ribosome"/>
    <property type="evidence" value="ECO:0007669"/>
    <property type="project" value="InterPro"/>
</dbReference>
<dbReference type="NCBIfam" id="TIGR01164">
    <property type="entry name" value="rplP_bact"/>
    <property type="match status" value="1"/>
</dbReference>
<dbReference type="Pfam" id="PF00252">
    <property type="entry name" value="Ribosomal_L16"/>
    <property type="match status" value="1"/>
</dbReference>
<protein>
    <submittedName>
        <fullName evidence="6">Ribosomal protein L16</fullName>
    </submittedName>
</protein>
<evidence type="ECO:0000313" key="6">
    <source>
        <dbReference type="EMBL" id="QBX98534.1"/>
    </source>
</evidence>
<dbReference type="InterPro" id="IPR016180">
    <property type="entry name" value="Ribosomal_uL16_dom"/>
</dbReference>
<geneLocation type="mitochondrion" evidence="6"/>
<dbReference type="GO" id="GO:0006412">
    <property type="term" value="P:translation"/>
    <property type="evidence" value="ECO:0007669"/>
    <property type="project" value="InterPro"/>
</dbReference>
<dbReference type="GO" id="GO:0019843">
    <property type="term" value="F:rRNA binding"/>
    <property type="evidence" value="ECO:0007669"/>
    <property type="project" value="InterPro"/>
</dbReference>
<sequence length="141" mass="15674">MWTPKAWRSQKAHKGRSGGVAANRCTLGRGQYGLVALRAGRLEAPALEALRRAFNRRCKRGGQIWFCVFPQLPRTRKPAEVRMGKGKGAFDRWVAYVKAGQVLVEMEGLSLDGAKGVAEALGHRTAVPTRLVHRRRTLPCR</sequence>
<evidence type="ECO:0000256" key="2">
    <source>
        <dbReference type="ARBA" id="ARBA00022980"/>
    </source>
</evidence>
<proteinExistence type="inferred from homology"/>
<keyword evidence="2 4" id="KW-0689">Ribosomal protein</keyword>
<dbReference type="GO" id="GO:1990904">
    <property type="term" value="C:ribonucleoprotein complex"/>
    <property type="evidence" value="ECO:0007669"/>
    <property type="project" value="UniProtKB-KW"/>
</dbReference>
<reference evidence="6" key="1">
    <citation type="journal article" date="2019" name="Genome Biol. Evol.">
        <title>Tracing the Evolution of the Plastome and Mitogenome in the Chloropicophyceae Uncovered Convergent tRNA Gene Losses and a Variant Plastid Genetic Code.</title>
        <authorList>
            <person name="Turmel M."/>
            <person name="Dos Santos A.L."/>
            <person name="Otis C."/>
            <person name="Sergerie R."/>
            <person name="Lemieux C."/>
        </authorList>
    </citation>
    <scope>NUCLEOTIDE SEQUENCE</scope>
</reference>
<dbReference type="GO" id="GO:0005840">
    <property type="term" value="C:ribosome"/>
    <property type="evidence" value="ECO:0007669"/>
    <property type="project" value="UniProtKB-KW"/>
</dbReference>
<dbReference type="PROSITE" id="PS00701">
    <property type="entry name" value="RIBOSOMAL_L16_2"/>
    <property type="match status" value="1"/>
</dbReference>
<dbReference type="GeneID" id="40351484"/>
<dbReference type="EMBL" id="MK086000">
    <property type="protein sequence ID" value="QBX98534.1"/>
    <property type="molecule type" value="Genomic_DNA"/>
</dbReference>
<dbReference type="CDD" id="cd01433">
    <property type="entry name" value="Ribosomal_L16_L10e"/>
    <property type="match status" value="1"/>
</dbReference>
<keyword evidence="3 4" id="KW-0687">Ribonucleoprotein</keyword>
<evidence type="ECO:0000256" key="3">
    <source>
        <dbReference type="ARBA" id="ARBA00023274"/>
    </source>
</evidence>
<dbReference type="InterPro" id="IPR020798">
    <property type="entry name" value="Ribosomal_uL16_CS"/>
</dbReference>
<comment type="similarity">
    <text evidence="1 4">Belongs to the universal ribosomal protein uL16 family.</text>
</comment>
<feature type="region of interest" description="Disordered" evidence="5">
    <location>
        <begin position="1"/>
        <end position="20"/>
    </location>
</feature>
<dbReference type="InterPro" id="IPR036920">
    <property type="entry name" value="Ribosomal_uL16_sf"/>
</dbReference>
<dbReference type="PANTHER" id="PTHR12220">
    <property type="entry name" value="50S/60S RIBOSOMAL PROTEIN L16"/>
    <property type="match status" value="1"/>
</dbReference>
<accession>A0A4D6C4E5</accession>
<dbReference type="InterPro" id="IPR000114">
    <property type="entry name" value="Ribosomal_uL16_bact-type"/>
</dbReference>
<evidence type="ECO:0000256" key="4">
    <source>
        <dbReference type="RuleBase" id="RU004413"/>
    </source>
</evidence>
<organism evidence="6">
    <name type="scientific">Picocystis salinarum</name>
    <dbReference type="NCBI Taxonomy" id="88271"/>
    <lineage>
        <taxon>Eukaryota</taxon>
        <taxon>Viridiplantae</taxon>
        <taxon>Chlorophyta</taxon>
        <taxon>Picocystophyceae</taxon>
        <taxon>Picocystales</taxon>
        <taxon>Picocystaceae</taxon>
        <taxon>Picocystis</taxon>
    </lineage>
</organism>